<organism evidence="2 3">
    <name type="scientific">Saponaria officinalis</name>
    <name type="common">Common soapwort</name>
    <name type="synonym">Lychnis saponaria</name>
    <dbReference type="NCBI Taxonomy" id="3572"/>
    <lineage>
        <taxon>Eukaryota</taxon>
        <taxon>Viridiplantae</taxon>
        <taxon>Streptophyta</taxon>
        <taxon>Embryophyta</taxon>
        <taxon>Tracheophyta</taxon>
        <taxon>Spermatophyta</taxon>
        <taxon>Magnoliopsida</taxon>
        <taxon>eudicotyledons</taxon>
        <taxon>Gunneridae</taxon>
        <taxon>Pentapetalae</taxon>
        <taxon>Caryophyllales</taxon>
        <taxon>Caryophyllaceae</taxon>
        <taxon>Caryophylleae</taxon>
        <taxon>Saponaria</taxon>
    </lineage>
</organism>
<keyword evidence="3" id="KW-1185">Reference proteome</keyword>
<evidence type="ECO:0000313" key="2">
    <source>
        <dbReference type="EMBL" id="KAK9676211.1"/>
    </source>
</evidence>
<dbReference type="PANTHER" id="PTHR33130:SF43">
    <property type="entry name" value="OS01G0688600 PROTEIN"/>
    <property type="match status" value="1"/>
</dbReference>
<feature type="compositionally biased region" description="Basic and acidic residues" evidence="1">
    <location>
        <begin position="166"/>
        <end position="175"/>
    </location>
</feature>
<proteinExistence type="predicted"/>
<dbReference type="PANTHER" id="PTHR33130">
    <property type="entry name" value="PUTATIVE (DUF1639)-RELATED"/>
    <property type="match status" value="1"/>
</dbReference>
<dbReference type="Proteomes" id="UP001443914">
    <property type="component" value="Unassembled WGS sequence"/>
</dbReference>
<dbReference type="Pfam" id="PF07797">
    <property type="entry name" value="DUF1639"/>
    <property type="match status" value="1"/>
</dbReference>
<feature type="region of interest" description="Disordered" evidence="1">
    <location>
        <begin position="124"/>
        <end position="180"/>
    </location>
</feature>
<evidence type="ECO:0000313" key="3">
    <source>
        <dbReference type="Proteomes" id="UP001443914"/>
    </source>
</evidence>
<sequence length="246" mass="27195">MLLYAHNHHNFEPVNTTPMTTTTVTATRSTRPPDFAVDSKNHHSFSAIPMFDFKWGSQQHLRCTKHPELPTSSASASPLRKRRSSSFDGDDNDGGIEAVTKKLMLDFCAEVDELQSAFLNGGKHSSSAAVATDGMAAPSESRPWNLRSNPKGHISGGRHSSSPGRNSDDGVGGEKPKRRKFAVSLTKKEIERDFVAMTGARPAKRPKKRAKSVQKQIDAMFPGFWLTEIRANMYKVNEEQPDASKR</sequence>
<dbReference type="EMBL" id="JBDFQZ010000011">
    <property type="protein sequence ID" value="KAK9676211.1"/>
    <property type="molecule type" value="Genomic_DNA"/>
</dbReference>
<protein>
    <submittedName>
        <fullName evidence="2">Uncharacterized protein</fullName>
    </submittedName>
</protein>
<accession>A0AAW1HHH3</accession>
<comment type="caution">
    <text evidence="2">The sequence shown here is derived from an EMBL/GenBank/DDBJ whole genome shotgun (WGS) entry which is preliminary data.</text>
</comment>
<reference evidence="2" key="1">
    <citation type="submission" date="2024-03" db="EMBL/GenBank/DDBJ databases">
        <title>WGS assembly of Saponaria officinalis var. Norfolk2.</title>
        <authorList>
            <person name="Jenkins J."/>
            <person name="Shu S."/>
            <person name="Grimwood J."/>
            <person name="Barry K."/>
            <person name="Goodstein D."/>
            <person name="Schmutz J."/>
            <person name="Leebens-Mack J."/>
            <person name="Osbourn A."/>
        </authorList>
    </citation>
    <scope>NUCLEOTIDE SEQUENCE [LARGE SCALE GENOMIC DNA]</scope>
    <source>
        <strain evidence="2">JIC</strain>
    </source>
</reference>
<name>A0AAW1HHH3_SAPOF</name>
<dbReference type="InterPro" id="IPR012438">
    <property type="entry name" value="DUF1639"/>
</dbReference>
<feature type="region of interest" description="Disordered" evidence="1">
    <location>
        <begin position="67"/>
        <end position="94"/>
    </location>
</feature>
<gene>
    <name evidence="2" type="ORF">RND81_11G061700</name>
</gene>
<dbReference type="AlphaFoldDB" id="A0AAW1HHH3"/>
<evidence type="ECO:0000256" key="1">
    <source>
        <dbReference type="SAM" id="MobiDB-lite"/>
    </source>
</evidence>